<accession>A0A1L3GMC7</accession>
<reference evidence="2 3" key="1">
    <citation type="journal article" date="2017" name="Genome Announc.">
        <title>Complete Genome Sequences of Two Acetylene-Fermenting Pelobacter acetylenicus Strains.</title>
        <authorList>
            <person name="Sutton J.M."/>
            <person name="Baesman S.M."/>
            <person name="Fierst J.L."/>
            <person name="Poret-Peterson A.T."/>
            <person name="Oremland R.S."/>
            <person name="Dunlap D.S."/>
            <person name="Akob D.M."/>
        </authorList>
    </citation>
    <scope>NUCLEOTIDE SEQUENCE [LARGE SCALE GENOMIC DNA]</scope>
    <source>
        <strain evidence="2 3">SFB93</strain>
    </source>
</reference>
<keyword evidence="3" id="KW-1185">Reference proteome</keyword>
<evidence type="ECO:0000313" key="2">
    <source>
        <dbReference type="EMBL" id="APG27106.1"/>
    </source>
</evidence>
<feature type="chain" id="PRO_5013154254" description="DUF4292 domain-containing protein" evidence="1">
    <location>
        <begin position="18"/>
        <end position="249"/>
    </location>
</feature>
<sequence length="249" mass="27444">MLLVASMVFLLASCVPAPVPPRPLLNEQVLLQRLQANARAFNSLRGMARIRTKDAKGSVSARQVLLLAKPGNIRSEVLGPFGQPLLLLAALDGELKISLPREGRFLQGAATPERIARFTRAALTAEQLVRLALYDVPLIAYRDSVLTRHEQNYQLMLNGADTRRQQLEYDLSGRLLKATYFRGENPLLKVAYDGFDNDLQGFPRQVSVSLPEQEASFSLAYSDVELNPELAAVHFTLQPPAGVVTEALP</sequence>
<evidence type="ECO:0000313" key="3">
    <source>
        <dbReference type="Proteomes" id="UP000182517"/>
    </source>
</evidence>
<name>A0A1L3GMC7_9BACT</name>
<protein>
    <recommendedName>
        <fullName evidence="4">DUF4292 domain-containing protein</fullName>
    </recommendedName>
</protein>
<dbReference type="AlphaFoldDB" id="A0A1L3GMC7"/>
<dbReference type="Gene3D" id="2.50.20.10">
    <property type="entry name" value="Lipoprotein localisation LolA/LolB/LppX"/>
    <property type="match status" value="1"/>
</dbReference>
<dbReference type="EMBL" id="CP015519">
    <property type="protein sequence ID" value="APG27106.1"/>
    <property type="molecule type" value="Genomic_DNA"/>
</dbReference>
<evidence type="ECO:0000256" key="1">
    <source>
        <dbReference type="SAM" id="SignalP"/>
    </source>
</evidence>
<organism evidence="2 3">
    <name type="scientific">Syntrophotalea acetylenivorans</name>
    <dbReference type="NCBI Taxonomy" id="1842532"/>
    <lineage>
        <taxon>Bacteria</taxon>
        <taxon>Pseudomonadati</taxon>
        <taxon>Thermodesulfobacteriota</taxon>
        <taxon>Desulfuromonadia</taxon>
        <taxon>Desulfuromonadales</taxon>
        <taxon>Syntrophotaleaceae</taxon>
        <taxon>Syntrophotalea</taxon>
    </lineage>
</organism>
<proteinExistence type="predicted"/>
<evidence type="ECO:0008006" key="4">
    <source>
        <dbReference type="Google" id="ProtNLM"/>
    </source>
</evidence>
<dbReference type="STRING" id="1842532.A7E78_04205"/>
<feature type="signal peptide" evidence="1">
    <location>
        <begin position="1"/>
        <end position="17"/>
    </location>
</feature>
<dbReference type="Proteomes" id="UP000182517">
    <property type="component" value="Chromosome"/>
</dbReference>
<dbReference type="KEGG" id="pef:A7E78_04205"/>
<keyword evidence="1" id="KW-0732">Signal</keyword>
<gene>
    <name evidence="2" type="ORF">A7E78_04205</name>
</gene>